<feature type="region of interest" description="Disordered" evidence="1">
    <location>
        <begin position="57"/>
        <end position="99"/>
    </location>
</feature>
<gene>
    <name evidence="2" type="ORF">BDV27DRAFT_125565</name>
</gene>
<dbReference type="PANTHER" id="PTHR38167:SF1">
    <property type="entry name" value="C2H2-TYPE DOMAIN-CONTAINING PROTEIN"/>
    <property type="match status" value="1"/>
</dbReference>
<evidence type="ECO:0000256" key="1">
    <source>
        <dbReference type="SAM" id="MobiDB-lite"/>
    </source>
</evidence>
<accession>A0A5N7AB01</accession>
<keyword evidence="3" id="KW-1185">Reference proteome</keyword>
<protein>
    <recommendedName>
        <fullName evidence="4">C2H2-type domain-containing protein</fullName>
    </recommendedName>
</protein>
<name>A0A5N7AB01_9EURO</name>
<dbReference type="RefSeq" id="XP_031929330.1">
    <property type="nucleotide sequence ID" value="XM_032066361.1"/>
</dbReference>
<dbReference type="PANTHER" id="PTHR38167">
    <property type="entry name" value="C2H2-TYPE DOMAIN-CONTAINING PROTEIN"/>
    <property type="match status" value="1"/>
</dbReference>
<dbReference type="GeneID" id="43650807"/>
<reference evidence="2 3" key="1">
    <citation type="submission" date="2019-04" db="EMBL/GenBank/DDBJ databases">
        <title>Friends and foes A comparative genomics studyof 23 Aspergillus species from section Flavi.</title>
        <authorList>
            <consortium name="DOE Joint Genome Institute"/>
            <person name="Kjaerbolling I."/>
            <person name="Vesth T."/>
            <person name="Frisvad J.C."/>
            <person name="Nybo J.L."/>
            <person name="Theobald S."/>
            <person name="Kildgaard S."/>
            <person name="Isbrandt T."/>
            <person name="Kuo A."/>
            <person name="Sato A."/>
            <person name="Lyhne E.K."/>
            <person name="Kogle M.E."/>
            <person name="Wiebenga A."/>
            <person name="Kun R.S."/>
            <person name="Lubbers R.J."/>
            <person name="Makela M.R."/>
            <person name="Barry K."/>
            <person name="Chovatia M."/>
            <person name="Clum A."/>
            <person name="Daum C."/>
            <person name="Haridas S."/>
            <person name="He G."/>
            <person name="LaButti K."/>
            <person name="Lipzen A."/>
            <person name="Mondo S."/>
            <person name="Riley R."/>
            <person name="Salamov A."/>
            <person name="Simmons B.A."/>
            <person name="Magnuson J.K."/>
            <person name="Henrissat B."/>
            <person name="Mortensen U.H."/>
            <person name="Larsen T.O."/>
            <person name="Devries R.P."/>
            <person name="Grigoriev I.V."/>
            <person name="Machida M."/>
            <person name="Baker S.E."/>
            <person name="Andersen M.R."/>
        </authorList>
    </citation>
    <scope>NUCLEOTIDE SEQUENCE [LARGE SCALE GENOMIC DNA]</scope>
    <source>
        <strain evidence="2 3">CBS 763.97</strain>
    </source>
</reference>
<evidence type="ECO:0000313" key="3">
    <source>
        <dbReference type="Proteomes" id="UP000326268"/>
    </source>
</evidence>
<dbReference type="Proteomes" id="UP000326268">
    <property type="component" value="Unassembled WGS sequence"/>
</dbReference>
<dbReference type="OrthoDB" id="5422613at2759"/>
<evidence type="ECO:0008006" key="4">
    <source>
        <dbReference type="Google" id="ProtNLM"/>
    </source>
</evidence>
<organism evidence="2 3">
    <name type="scientific">Aspergillus caelatus</name>
    <dbReference type="NCBI Taxonomy" id="61420"/>
    <lineage>
        <taxon>Eukaryota</taxon>
        <taxon>Fungi</taxon>
        <taxon>Dikarya</taxon>
        <taxon>Ascomycota</taxon>
        <taxon>Pezizomycotina</taxon>
        <taxon>Eurotiomycetes</taxon>
        <taxon>Eurotiomycetidae</taxon>
        <taxon>Eurotiales</taxon>
        <taxon>Aspergillaceae</taxon>
        <taxon>Aspergillus</taxon>
        <taxon>Aspergillus subgen. Circumdati</taxon>
    </lineage>
</organism>
<sequence>MTENSVNPQLQEQSHLLNCAIHAASRERLQITIKKLSLAVPHVWDHLINEYLVTEDSARQEGDASKSDASDPENKSDEIGDGKEEKVQAQPKQLAGSKRLRSRYAFCDQCEKEFDITTNTSKSCRYHPDMSYPDDEFFPDWDEDGPHGPIDCDDVRESHPEGFIYGCCDQDSLQAGCEIGWHNESYSSKRPKGW</sequence>
<feature type="compositionally biased region" description="Basic and acidic residues" evidence="1">
    <location>
        <begin position="57"/>
        <end position="87"/>
    </location>
</feature>
<proteinExistence type="predicted"/>
<dbReference type="AlphaFoldDB" id="A0A5N7AB01"/>
<evidence type="ECO:0000313" key="2">
    <source>
        <dbReference type="EMBL" id="KAE8366249.1"/>
    </source>
</evidence>
<dbReference type="EMBL" id="ML737616">
    <property type="protein sequence ID" value="KAE8366249.1"/>
    <property type="molecule type" value="Genomic_DNA"/>
</dbReference>